<dbReference type="GO" id="GO:0042597">
    <property type="term" value="C:periplasmic space"/>
    <property type="evidence" value="ECO:0007669"/>
    <property type="project" value="UniProtKB-SubCell"/>
</dbReference>
<proteinExistence type="inferred from homology"/>
<organism evidence="6 7">
    <name type="scientific">Antrodiella citrinella</name>
    <dbReference type="NCBI Taxonomy" id="2447956"/>
    <lineage>
        <taxon>Eukaryota</taxon>
        <taxon>Fungi</taxon>
        <taxon>Dikarya</taxon>
        <taxon>Basidiomycota</taxon>
        <taxon>Agaricomycotina</taxon>
        <taxon>Agaricomycetes</taxon>
        <taxon>Polyporales</taxon>
        <taxon>Steccherinaceae</taxon>
        <taxon>Antrodiella</taxon>
    </lineage>
</organism>
<sequence length="361" mass="37973">MFIIGTSFYFALLSVLNVAAQVQALDPFIFGSFVGNSATYSVASEIGFFVNQGLNVTLLPIPNSTFGYDTLLDGGFDILVGTVDNVVNMRFNSQKQFTVVGQLDLGPDLVIAGAPGVTSVSDFRGKGLMVDSPTSGYAAVLQKVLSLHGLQLGTDYTFQQVGGTATRFELLRNGTLADGTPTAGTILTFPFTEEAIAASPPISIVARVSDFVAPFFSNALTIRSESADPSSDPNSTLVRGVAALLGASRFLTNLSNKECAVRAIARDNGISTALAENEYAAATNPVSGETSQVDFAVSQLGLLNVIDIRMLVGGFAQVPPGFDFVDAIEPGPGLLLDFRIRDAALNLVKEVKSGECPLTHQ</sequence>
<dbReference type="Pfam" id="PF09084">
    <property type="entry name" value="NMT1"/>
    <property type="match status" value="1"/>
</dbReference>
<feature type="chain" id="PRO_5020275094" description="SsuA/THI5-like domain-containing protein" evidence="4">
    <location>
        <begin position="25"/>
        <end position="361"/>
    </location>
</feature>
<evidence type="ECO:0000256" key="3">
    <source>
        <dbReference type="ARBA" id="ARBA00022729"/>
    </source>
</evidence>
<gene>
    <name evidence="6" type="ORF">EUX98_g4424</name>
</gene>
<dbReference type="AlphaFoldDB" id="A0A4S4MU13"/>
<feature type="domain" description="SsuA/THI5-like" evidence="5">
    <location>
        <begin position="36"/>
        <end position="167"/>
    </location>
</feature>
<protein>
    <recommendedName>
        <fullName evidence="5">SsuA/THI5-like domain-containing protein</fullName>
    </recommendedName>
</protein>
<evidence type="ECO:0000256" key="2">
    <source>
        <dbReference type="ARBA" id="ARBA00010742"/>
    </source>
</evidence>
<name>A0A4S4MU13_9APHY</name>
<comment type="caution">
    <text evidence="6">The sequence shown here is derived from an EMBL/GenBank/DDBJ whole genome shotgun (WGS) entry which is preliminary data.</text>
</comment>
<feature type="signal peptide" evidence="4">
    <location>
        <begin position="1"/>
        <end position="24"/>
    </location>
</feature>
<dbReference type="InterPro" id="IPR015168">
    <property type="entry name" value="SsuA/THI5"/>
</dbReference>
<evidence type="ECO:0000256" key="1">
    <source>
        <dbReference type="ARBA" id="ARBA00004418"/>
    </source>
</evidence>
<keyword evidence="7" id="KW-1185">Reference proteome</keyword>
<evidence type="ECO:0000259" key="5">
    <source>
        <dbReference type="Pfam" id="PF09084"/>
    </source>
</evidence>
<dbReference type="PANTHER" id="PTHR30024">
    <property type="entry name" value="ALIPHATIC SULFONATES-BINDING PROTEIN-RELATED"/>
    <property type="match status" value="1"/>
</dbReference>
<dbReference type="SUPFAM" id="SSF53850">
    <property type="entry name" value="Periplasmic binding protein-like II"/>
    <property type="match status" value="1"/>
</dbReference>
<dbReference type="OrthoDB" id="3471445at2759"/>
<dbReference type="EMBL" id="SGPM01000108">
    <property type="protein sequence ID" value="THH29772.1"/>
    <property type="molecule type" value="Genomic_DNA"/>
</dbReference>
<dbReference type="Proteomes" id="UP000308730">
    <property type="component" value="Unassembled WGS sequence"/>
</dbReference>
<dbReference type="Gene3D" id="3.40.190.10">
    <property type="entry name" value="Periplasmic binding protein-like II"/>
    <property type="match status" value="2"/>
</dbReference>
<accession>A0A4S4MU13</accession>
<evidence type="ECO:0000313" key="7">
    <source>
        <dbReference type="Proteomes" id="UP000308730"/>
    </source>
</evidence>
<reference evidence="6 7" key="1">
    <citation type="submission" date="2019-02" db="EMBL/GenBank/DDBJ databases">
        <title>Genome sequencing of the rare red list fungi Antrodiella citrinella (Flaviporus citrinellus).</title>
        <authorList>
            <person name="Buettner E."/>
            <person name="Kellner H."/>
        </authorList>
    </citation>
    <scope>NUCLEOTIDE SEQUENCE [LARGE SCALE GENOMIC DNA]</scope>
    <source>
        <strain evidence="6 7">DSM 108506</strain>
    </source>
</reference>
<keyword evidence="3 4" id="KW-0732">Signal</keyword>
<evidence type="ECO:0000256" key="4">
    <source>
        <dbReference type="SAM" id="SignalP"/>
    </source>
</evidence>
<dbReference type="PANTHER" id="PTHR30024:SF47">
    <property type="entry name" value="TAURINE-BINDING PERIPLASMIC PROTEIN"/>
    <property type="match status" value="1"/>
</dbReference>
<comment type="subcellular location">
    <subcellularLocation>
        <location evidence="1">Periplasm</location>
    </subcellularLocation>
</comment>
<evidence type="ECO:0000313" key="6">
    <source>
        <dbReference type="EMBL" id="THH29772.1"/>
    </source>
</evidence>
<comment type="similarity">
    <text evidence="2">Belongs to the bacterial solute-binding protein SsuA/TauA family.</text>
</comment>